<accession>A0ABW0VBM3</accession>
<dbReference type="Proteomes" id="UP001596066">
    <property type="component" value="Unassembled WGS sequence"/>
</dbReference>
<dbReference type="EMBL" id="JBHSOC010000029">
    <property type="protein sequence ID" value="MFC5643273.1"/>
    <property type="molecule type" value="Genomic_DNA"/>
</dbReference>
<proteinExistence type="inferred from homology"/>
<keyword evidence="1" id="KW-0963">Cytoplasm</keyword>
<name>A0ABW0VBM3_9ACTN</name>
<comment type="subunit">
    <text evidence="1">Homodimer.</text>
</comment>
<comment type="subcellular location">
    <subcellularLocation>
        <location evidence="1">Cytoplasm</location>
        <location evidence="1">Nucleoid</location>
    </subcellularLocation>
</comment>
<feature type="region of interest" description="Disordered" evidence="2">
    <location>
        <begin position="129"/>
        <end position="177"/>
    </location>
</feature>
<keyword evidence="4" id="KW-1185">Reference proteome</keyword>
<sequence>MADLGQSDFAALRERAQHLSDHLQGVQRDIAATRAEGHAAGGLITATVAADGRLLDLSIDPSAINPEDAEGLAGQIRAAVEEAHRNAQELRDAQLGQVSGRVNGLIEGIRSATTGAFGARVAGFAAAPPPTATAAGASAASRPAPSAVPAPPVRPQRSRVPGAAAAQPGAEPEPSVSQLLAALAAARPRVAPTAFAPVEPRPSVPGAES</sequence>
<comment type="function">
    <text evidence="1">Binds to DNA and alters its conformation. May be involved in regulation of gene expression, nucleoid organization and DNA protection.</text>
</comment>
<evidence type="ECO:0000256" key="1">
    <source>
        <dbReference type="HAMAP-Rule" id="MF_00274"/>
    </source>
</evidence>
<dbReference type="InterPro" id="IPR036894">
    <property type="entry name" value="YbaB-like_sf"/>
</dbReference>
<organism evidence="3 4">
    <name type="scientific">Kitasatospora cinereorecta</name>
    <dbReference type="NCBI Taxonomy" id="285560"/>
    <lineage>
        <taxon>Bacteria</taxon>
        <taxon>Bacillati</taxon>
        <taxon>Actinomycetota</taxon>
        <taxon>Actinomycetes</taxon>
        <taxon>Kitasatosporales</taxon>
        <taxon>Streptomycetaceae</taxon>
        <taxon>Kitasatospora</taxon>
    </lineage>
</organism>
<reference evidence="4" key="1">
    <citation type="journal article" date="2019" name="Int. J. Syst. Evol. Microbiol.">
        <title>The Global Catalogue of Microorganisms (GCM) 10K type strain sequencing project: providing services to taxonomists for standard genome sequencing and annotation.</title>
        <authorList>
            <consortium name="The Broad Institute Genomics Platform"/>
            <consortium name="The Broad Institute Genome Sequencing Center for Infectious Disease"/>
            <person name="Wu L."/>
            <person name="Ma J."/>
        </authorList>
    </citation>
    <scope>NUCLEOTIDE SEQUENCE [LARGE SCALE GENOMIC DNA]</scope>
    <source>
        <strain evidence="4">CGMCC 4.1622</strain>
    </source>
</reference>
<comment type="similarity">
    <text evidence="1">Belongs to the YbaB/EbfC family.</text>
</comment>
<gene>
    <name evidence="3" type="ORF">ACFPZF_18135</name>
</gene>
<dbReference type="HAMAP" id="MF_00274">
    <property type="entry name" value="DNA_YbaB_EbfC"/>
    <property type="match status" value="1"/>
</dbReference>
<evidence type="ECO:0000256" key="2">
    <source>
        <dbReference type="SAM" id="MobiDB-lite"/>
    </source>
</evidence>
<comment type="caution">
    <text evidence="3">The sequence shown here is derived from an EMBL/GenBank/DDBJ whole genome shotgun (WGS) entry which is preliminary data.</text>
</comment>
<feature type="compositionally biased region" description="Low complexity" evidence="2">
    <location>
        <begin position="129"/>
        <end position="145"/>
    </location>
</feature>
<dbReference type="Pfam" id="PF02575">
    <property type="entry name" value="YbaB_DNA_bd"/>
    <property type="match status" value="1"/>
</dbReference>
<feature type="compositionally biased region" description="Low complexity" evidence="2">
    <location>
        <begin position="158"/>
        <end position="177"/>
    </location>
</feature>
<dbReference type="RefSeq" id="WP_346143242.1">
    <property type="nucleotide sequence ID" value="NZ_BAAAUA010000012.1"/>
</dbReference>
<dbReference type="InterPro" id="IPR004401">
    <property type="entry name" value="YbaB/EbfC"/>
</dbReference>
<dbReference type="SUPFAM" id="SSF82607">
    <property type="entry name" value="YbaB-like"/>
    <property type="match status" value="1"/>
</dbReference>
<keyword evidence="1" id="KW-0238">DNA-binding</keyword>
<evidence type="ECO:0000313" key="3">
    <source>
        <dbReference type="EMBL" id="MFC5643273.1"/>
    </source>
</evidence>
<protein>
    <recommendedName>
        <fullName evidence="1">Nucleoid-associated protein ACFPZF_18135</fullName>
    </recommendedName>
</protein>
<evidence type="ECO:0000313" key="4">
    <source>
        <dbReference type="Proteomes" id="UP001596066"/>
    </source>
</evidence>
<dbReference type="Gene3D" id="3.30.1310.10">
    <property type="entry name" value="Nucleoid-associated protein YbaB-like domain"/>
    <property type="match status" value="1"/>
</dbReference>